<dbReference type="HAMAP" id="MF_01569">
    <property type="entry name" value="Pro_tRNA_synth_type1"/>
    <property type="match status" value="1"/>
</dbReference>
<keyword evidence="4 10" id="KW-0436">Ligase</keyword>
<feature type="domain" description="Aminoacyl-transfer RNA synthetases class-II family profile" evidence="11">
    <location>
        <begin position="38"/>
        <end position="468"/>
    </location>
</feature>
<keyword evidence="13" id="KW-1185">Reference proteome</keyword>
<dbReference type="PANTHER" id="PTHR42753">
    <property type="entry name" value="MITOCHONDRIAL RIBOSOME PROTEIN L39/PROLYL-TRNA LIGASE FAMILY MEMBER"/>
    <property type="match status" value="1"/>
</dbReference>
<dbReference type="OrthoDB" id="9809052at2"/>
<keyword evidence="6 10" id="KW-0067">ATP-binding</keyword>
<comment type="catalytic activity">
    <reaction evidence="9 10">
        <text>tRNA(Pro) + L-proline + ATP = L-prolyl-tRNA(Pro) + AMP + diphosphate</text>
        <dbReference type="Rhea" id="RHEA:14305"/>
        <dbReference type="Rhea" id="RHEA-COMP:9700"/>
        <dbReference type="Rhea" id="RHEA-COMP:9702"/>
        <dbReference type="ChEBI" id="CHEBI:30616"/>
        <dbReference type="ChEBI" id="CHEBI:33019"/>
        <dbReference type="ChEBI" id="CHEBI:60039"/>
        <dbReference type="ChEBI" id="CHEBI:78442"/>
        <dbReference type="ChEBI" id="CHEBI:78532"/>
        <dbReference type="ChEBI" id="CHEBI:456215"/>
        <dbReference type="EC" id="6.1.1.15"/>
    </reaction>
</comment>
<comment type="similarity">
    <text evidence="10">Belongs to the class-II aminoacyl-tRNA synthetase family. ProS type 1 subfamily.</text>
</comment>
<dbReference type="STRING" id="1070130.FVIR_GE00075"/>
<dbReference type="GO" id="GO:0005524">
    <property type="term" value="F:ATP binding"/>
    <property type="evidence" value="ECO:0007669"/>
    <property type="project" value="UniProtKB-UniRule"/>
</dbReference>
<keyword evidence="7 10" id="KW-0648">Protein biosynthesis</keyword>
<dbReference type="InterPro" id="IPR036754">
    <property type="entry name" value="YbaK/aa-tRNA-synt-asso_dom_sf"/>
</dbReference>
<dbReference type="InterPro" id="IPR004154">
    <property type="entry name" value="Anticodon-bd"/>
</dbReference>
<dbReference type="Proteomes" id="UP000095665">
    <property type="component" value="Chromosome I"/>
</dbReference>
<dbReference type="EMBL" id="LN999832">
    <property type="protein sequence ID" value="CUX95819.1"/>
    <property type="molecule type" value="Genomic_DNA"/>
</dbReference>
<dbReference type="Gene3D" id="3.30.930.10">
    <property type="entry name" value="Bira Bifunctional Protein, Domain 2"/>
    <property type="match status" value="2"/>
</dbReference>
<dbReference type="Pfam" id="PF04073">
    <property type="entry name" value="tRNA_edit"/>
    <property type="match status" value="1"/>
</dbReference>
<dbReference type="Gene3D" id="3.40.50.800">
    <property type="entry name" value="Anticodon-binding domain"/>
    <property type="match status" value="1"/>
</dbReference>
<dbReference type="SUPFAM" id="SSF52954">
    <property type="entry name" value="Class II aaRS ABD-related"/>
    <property type="match status" value="1"/>
</dbReference>
<dbReference type="NCBIfam" id="TIGR00409">
    <property type="entry name" value="proS_fam_II"/>
    <property type="match status" value="1"/>
</dbReference>
<dbReference type="CDD" id="cd00861">
    <property type="entry name" value="ProRS_anticodon_short"/>
    <property type="match status" value="1"/>
</dbReference>
<dbReference type="InterPro" id="IPR004500">
    <property type="entry name" value="Pro-tRNA-synth_IIa_bac-type"/>
</dbReference>
<accession>A0A143WSF6</accession>
<dbReference type="PRINTS" id="PR01046">
    <property type="entry name" value="TRNASYNTHPRO"/>
</dbReference>
<gene>
    <name evidence="10 12" type="primary">proS</name>
    <name evidence="12" type="ORF">FVIR_GE00075</name>
</gene>
<dbReference type="GO" id="GO:0006433">
    <property type="term" value="P:prolyl-tRNA aminoacylation"/>
    <property type="evidence" value="ECO:0007669"/>
    <property type="project" value="UniProtKB-UniRule"/>
</dbReference>
<dbReference type="PANTHER" id="PTHR42753:SF2">
    <property type="entry name" value="PROLINE--TRNA LIGASE"/>
    <property type="match status" value="1"/>
</dbReference>
<dbReference type="InterPro" id="IPR050062">
    <property type="entry name" value="Pro-tRNA_synthetase"/>
</dbReference>
<dbReference type="InterPro" id="IPR033730">
    <property type="entry name" value="ProRS_core_prok"/>
</dbReference>
<dbReference type="GO" id="GO:0005829">
    <property type="term" value="C:cytosol"/>
    <property type="evidence" value="ECO:0007669"/>
    <property type="project" value="TreeGrafter"/>
</dbReference>
<dbReference type="PROSITE" id="PS50862">
    <property type="entry name" value="AA_TRNA_LIGASE_II"/>
    <property type="match status" value="1"/>
</dbReference>
<dbReference type="Pfam" id="PF00587">
    <property type="entry name" value="tRNA-synt_2b"/>
    <property type="match status" value="1"/>
</dbReference>
<proteinExistence type="inferred from homology"/>
<dbReference type="InterPro" id="IPR007214">
    <property type="entry name" value="YbaK/aa-tRNA-synth-assoc-dom"/>
</dbReference>
<dbReference type="SUPFAM" id="SSF55826">
    <property type="entry name" value="YbaK/ProRS associated domain"/>
    <property type="match status" value="1"/>
</dbReference>
<dbReference type="InterPro" id="IPR023717">
    <property type="entry name" value="Pro-tRNA-Synthase_IIa_type1"/>
</dbReference>
<dbReference type="InterPro" id="IPR002314">
    <property type="entry name" value="aa-tRNA-synt_IIb"/>
</dbReference>
<name>A0A143WSF6_9ENTR</name>
<organism evidence="12 13">
    <name type="scientific">Candidatus Gullanella endobia</name>
    <dbReference type="NCBI Taxonomy" id="1070130"/>
    <lineage>
        <taxon>Bacteria</taxon>
        <taxon>Pseudomonadati</taxon>
        <taxon>Pseudomonadota</taxon>
        <taxon>Gammaproteobacteria</taxon>
        <taxon>Enterobacterales</taxon>
        <taxon>Enterobacteriaceae</taxon>
        <taxon>Candidatus Gullanella</taxon>
    </lineage>
</organism>
<evidence type="ECO:0000256" key="10">
    <source>
        <dbReference type="HAMAP-Rule" id="MF_01569"/>
    </source>
</evidence>
<evidence type="ECO:0000256" key="5">
    <source>
        <dbReference type="ARBA" id="ARBA00022741"/>
    </source>
</evidence>
<comment type="subcellular location">
    <subcellularLocation>
        <location evidence="1 10">Cytoplasm</location>
    </subcellularLocation>
</comment>
<dbReference type="GO" id="GO:0004827">
    <property type="term" value="F:proline-tRNA ligase activity"/>
    <property type="evidence" value="ECO:0007669"/>
    <property type="project" value="UniProtKB-UniRule"/>
</dbReference>
<dbReference type="InterPro" id="IPR036621">
    <property type="entry name" value="Anticodon-bd_dom_sf"/>
</dbReference>
<dbReference type="NCBIfam" id="NF006625">
    <property type="entry name" value="PRK09194.1"/>
    <property type="match status" value="1"/>
</dbReference>
<evidence type="ECO:0000256" key="6">
    <source>
        <dbReference type="ARBA" id="ARBA00022840"/>
    </source>
</evidence>
<dbReference type="AlphaFoldDB" id="A0A143WSF6"/>
<dbReference type="InterPro" id="IPR006195">
    <property type="entry name" value="aa-tRNA-synth_II"/>
</dbReference>
<comment type="domain">
    <text evidence="10">Consists of three domains: the N-terminal catalytic domain, the editing domain and the C-terminal anticodon-binding domain.</text>
</comment>
<dbReference type="CDD" id="cd04334">
    <property type="entry name" value="ProRS-INS"/>
    <property type="match status" value="1"/>
</dbReference>
<evidence type="ECO:0000256" key="8">
    <source>
        <dbReference type="ARBA" id="ARBA00023146"/>
    </source>
</evidence>
<evidence type="ECO:0000256" key="1">
    <source>
        <dbReference type="ARBA" id="ARBA00004496"/>
    </source>
</evidence>
<dbReference type="EC" id="6.1.1.15" evidence="10"/>
<evidence type="ECO:0000256" key="3">
    <source>
        <dbReference type="ARBA" id="ARBA00022490"/>
    </source>
</evidence>
<evidence type="ECO:0000256" key="9">
    <source>
        <dbReference type="ARBA" id="ARBA00047671"/>
    </source>
</evidence>
<evidence type="ECO:0000256" key="4">
    <source>
        <dbReference type="ARBA" id="ARBA00022598"/>
    </source>
</evidence>
<dbReference type="InterPro" id="IPR044140">
    <property type="entry name" value="ProRS_anticodon_short"/>
</dbReference>
<evidence type="ECO:0000313" key="12">
    <source>
        <dbReference type="EMBL" id="CUX95819.1"/>
    </source>
</evidence>
<dbReference type="RefSeq" id="WP_067497475.1">
    <property type="nucleotide sequence ID" value="NZ_LN999832.1"/>
</dbReference>
<keyword evidence="5 10" id="KW-0547">Nucleotide-binding</keyword>
<dbReference type="PATRIC" id="fig|1070130.3.peg.121"/>
<sequence length="574" mass="64831">MRTSQYLLSTLKEIPTDAEIISHQLMLRAGMIRKLASGLYNWLPTGLRVLHRIENIVREEMNNVGAIEVSMPIVQPANLWKESGRCAQYGPELLLFTDRSERLFVLGPTHEEVITDLIRNEVTSYKKLPLNIYQIQTKFRDEIRPRFGVIRSREFVMKDGYSFHTNQTSLQETYDTMYRAYSTIFTRMELEFHVVQADNGSIGGSASHEFQVLASSGEDDIVLSTVSDYAANIELAEAISSETSRAIPSEDIRLVDTSNIFTIAELTAQFSLPIEKIVKTFLVYANENTGYPLIALIIRGDHQLNYLKAEKLPQVSTPLTFASEEEILFSVGVSPNSLGPINLPFPLIIDRSVGVMSDFVAGSNSEGKHFFGINWDRDLPLPQIADLRKVVNGDISPDGNGILHIKHGIEVGHIFQLGTKYSEMMKATVQGEDGHNKTLMMGCYGIGITRIVAAVIEQNHDKRGILWPESIAPFNAVILPINMHKSLRVKEISENLYHQLQERGIDVLFDDRRERSGIMFSDMDLIGIPHQLIISDRNLNKEEIEEKNRRSGEKKMIKLNAIVDYLANKIIEKK</sequence>
<keyword evidence="3 10" id="KW-0963">Cytoplasm</keyword>
<evidence type="ECO:0000256" key="2">
    <source>
        <dbReference type="ARBA" id="ARBA00011738"/>
    </source>
</evidence>
<dbReference type="InterPro" id="IPR045864">
    <property type="entry name" value="aa-tRNA-synth_II/BPL/LPL"/>
</dbReference>
<dbReference type="GO" id="GO:0002161">
    <property type="term" value="F:aminoacyl-tRNA deacylase activity"/>
    <property type="evidence" value="ECO:0007669"/>
    <property type="project" value="InterPro"/>
</dbReference>
<comment type="subunit">
    <text evidence="2 10">Homodimer.</text>
</comment>
<keyword evidence="8 10" id="KW-0030">Aminoacyl-tRNA synthetase</keyword>
<dbReference type="FunFam" id="3.30.930.10:FF:000012">
    <property type="entry name" value="Proline--tRNA ligase"/>
    <property type="match status" value="1"/>
</dbReference>
<protein>
    <recommendedName>
        <fullName evidence="10">Proline--tRNA ligase</fullName>
        <ecNumber evidence="10">6.1.1.15</ecNumber>
    </recommendedName>
    <alternativeName>
        <fullName evidence="10">Prolyl-tRNA synthetase</fullName>
        <shortName evidence="10">ProRS</shortName>
    </alternativeName>
</protein>
<dbReference type="SUPFAM" id="SSF55681">
    <property type="entry name" value="Class II aaRS and biotin synthetases"/>
    <property type="match status" value="1"/>
</dbReference>
<dbReference type="InterPro" id="IPR002316">
    <property type="entry name" value="Pro-tRNA-ligase_IIa"/>
</dbReference>
<evidence type="ECO:0000313" key="13">
    <source>
        <dbReference type="Proteomes" id="UP000095665"/>
    </source>
</evidence>
<dbReference type="CDD" id="cd00779">
    <property type="entry name" value="ProRS_core_prok"/>
    <property type="match status" value="1"/>
</dbReference>
<evidence type="ECO:0000256" key="7">
    <source>
        <dbReference type="ARBA" id="ARBA00022917"/>
    </source>
</evidence>
<comment type="function">
    <text evidence="10">Catalyzes the attachment of proline to tRNA(Pro) in a two-step reaction: proline is first activated by ATP to form Pro-AMP and then transferred to the acceptor end of tRNA(Pro). As ProRS can inadvertently accommodate and process non-cognate amino acids such as alanine and cysteine, to avoid such errors it has two additional distinct editing activities against alanine. One activity is designated as 'pretransfer' editing and involves the tRNA(Pro)-independent hydrolysis of activated Ala-AMP. The other activity is designated 'posttransfer' editing and involves deacylation of mischarged Ala-tRNA(Pro). The misacylated Cys-tRNA(Pro) is not edited by ProRS.</text>
</comment>
<dbReference type="KEGG" id="ged:FVIR_GE00075"/>
<dbReference type="Pfam" id="PF03129">
    <property type="entry name" value="HGTP_anticodon"/>
    <property type="match status" value="1"/>
</dbReference>
<evidence type="ECO:0000259" key="11">
    <source>
        <dbReference type="PROSITE" id="PS50862"/>
    </source>
</evidence>
<reference evidence="13" key="1">
    <citation type="submission" date="2016-01" db="EMBL/GenBank/DDBJ databases">
        <authorList>
            <person name="Husnik F."/>
        </authorList>
    </citation>
    <scope>NUCLEOTIDE SEQUENCE [LARGE SCALE GENOMIC DNA]</scope>
</reference>